<dbReference type="EMBL" id="BTGU01000026">
    <property type="protein sequence ID" value="GMN47634.1"/>
    <property type="molecule type" value="Genomic_DNA"/>
</dbReference>
<protein>
    <submittedName>
        <fullName evidence="1">Uncharacterized protein</fullName>
    </submittedName>
</protein>
<accession>A0AA88DIX1</accession>
<dbReference type="GO" id="GO:0005665">
    <property type="term" value="C:RNA polymerase II, core complex"/>
    <property type="evidence" value="ECO:0007669"/>
    <property type="project" value="TreeGrafter"/>
</dbReference>
<evidence type="ECO:0000313" key="2">
    <source>
        <dbReference type="Proteomes" id="UP001187192"/>
    </source>
</evidence>
<dbReference type="GO" id="GO:0005736">
    <property type="term" value="C:RNA polymerase I complex"/>
    <property type="evidence" value="ECO:0007669"/>
    <property type="project" value="TreeGrafter"/>
</dbReference>
<keyword evidence="2" id="KW-1185">Reference proteome</keyword>
<dbReference type="AlphaFoldDB" id="A0AA88DIX1"/>
<dbReference type="Proteomes" id="UP001187192">
    <property type="component" value="Unassembled WGS sequence"/>
</dbReference>
<dbReference type="PANTHER" id="PTHR10917:SF1">
    <property type="entry name" value="DNA-DIRECTED RNA POLYMERASE I, II"/>
    <property type="match status" value="1"/>
</dbReference>
<dbReference type="InterPro" id="IPR005570">
    <property type="entry name" value="RPABC3"/>
</dbReference>
<dbReference type="Gene3D" id="2.40.50.140">
    <property type="entry name" value="Nucleic acid-binding proteins"/>
    <property type="match status" value="1"/>
</dbReference>
<evidence type="ECO:0000313" key="1">
    <source>
        <dbReference type="EMBL" id="GMN47634.1"/>
    </source>
</evidence>
<dbReference type="Pfam" id="PF03870">
    <property type="entry name" value="RNA_pol_Rpb8"/>
    <property type="match status" value="1"/>
</dbReference>
<dbReference type="InterPro" id="IPR012340">
    <property type="entry name" value="NA-bd_OB-fold"/>
</dbReference>
<name>A0AA88DIX1_FICCA</name>
<dbReference type="PANTHER" id="PTHR10917">
    <property type="entry name" value="DNA-DIRECTED RNA POLYMERASES I, II, AND III SUBUNIT RPABC3"/>
    <property type="match status" value="1"/>
</dbReference>
<dbReference type="GO" id="GO:0005666">
    <property type="term" value="C:RNA polymerase III complex"/>
    <property type="evidence" value="ECO:0007669"/>
    <property type="project" value="TreeGrafter"/>
</dbReference>
<dbReference type="GO" id="GO:0003899">
    <property type="term" value="F:DNA-directed RNA polymerase activity"/>
    <property type="evidence" value="ECO:0007669"/>
    <property type="project" value="InterPro"/>
</dbReference>
<dbReference type="GO" id="GO:0006351">
    <property type="term" value="P:DNA-templated transcription"/>
    <property type="evidence" value="ECO:0007669"/>
    <property type="project" value="InterPro"/>
</dbReference>
<proteinExistence type="predicted"/>
<sequence>MSSVGEPPTIAGHSRAEPPTINAGKRPLFFSVFPLYKLQSGCLGGCDLRIFFPVFSLRSPAPMVDFLFDDIFSVKSLNPNKENFDKVTRIEAKSEKHGMSMQLDVNTEIYPIKIGERFIMVLSPTLNWNGAPVSDYQSQVVQKSLADKFEYIMHGLLYKLKEEISGSEIRVVIYVSFGGLQMMLTGDPSQCTKFKNDQKMFLLIRKDGDDDGDDIGKVNWSGFGEQSLEKTMLAKCMIAIVPTSRRLCKRCRNCSRF</sequence>
<comment type="caution">
    <text evidence="1">The sequence shown here is derived from an EMBL/GenBank/DDBJ whole genome shotgun (WGS) entry which is preliminary data.</text>
</comment>
<organism evidence="1 2">
    <name type="scientific">Ficus carica</name>
    <name type="common">Common fig</name>
    <dbReference type="NCBI Taxonomy" id="3494"/>
    <lineage>
        <taxon>Eukaryota</taxon>
        <taxon>Viridiplantae</taxon>
        <taxon>Streptophyta</taxon>
        <taxon>Embryophyta</taxon>
        <taxon>Tracheophyta</taxon>
        <taxon>Spermatophyta</taxon>
        <taxon>Magnoliopsida</taxon>
        <taxon>eudicotyledons</taxon>
        <taxon>Gunneridae</taxon>
        <taxon>Pentapetalae</taxon>
        <taxon>rosids</taxon>
        <taxon>fabids</taxon>
        <taxon>Rosales</taxon>
        <taxon>Moraceae</taxon>
        <taxon>Ficeae</taxon>
        <taxon>Ficus</taxon>
    </lineage>
</organism>
<reference evidence="1" key="1">
    <citation type="submission" date="2023-07" db="EMBL/GenBank/DDBJ databases">
        <title>draft genome sequence of fig (Ficus carica).</title>
        <authorList>
            <person name="Takahashi T."/>
            <person name="Nishimura K."/>
        </authorList>
    </citation>
    <scope>NUCLEOTIDE SEQUENCE</scope>
</reference>
<gene>
    <name evidence="1" type="ORF">TIFTF001_016809</name>
</gene>
<dbReference type="SUPFAM" id="SSF50249">
    <property type="entry name" value="Nucleic acid-binding proteins"/>
    <property type="match status" value="1"/>
</dbReference>
<dbReference type="SMART" id="SM00658">
    <property type="entry name" value="RPOL8c"/>
    <property type="match status" value="1"/>
</dbReference>